<organism evidence="1 2">
    <name type="scientific">Pseudomonas aeruginosa</name>
    <dbReference type="NCBI Taxonomy" id="287"/>
    <lineage>
        <taxon>Bacteria</taxon>
        <taxon>Pseudomonadati</taxon>
        <taxon>Pseudomonadota</taxon>
        <taxon>Gammaproteobacteria</taxon>
        <taxon>Pseudomonadales</taxon>
        <taxon>Pseudomonadaceae</taxon>
        <taxon>Pseudomonas</taxon>
    </lineage>
</organism>
<protein>
    <recommendedName>
        <fullName evidence="3">CdiI</fullName>
    </recommendedName>
</protein>
<sequence length="83" mass="9757">MSVSTDDFSFSNWLEFENNAYSFLKGLTFMTNKEEISNLIFRIAIYYNTDETVIFPFHLSKKMINKIHEMKLSVEINGYPSTN</sequence>
<evidence type="ECO:0000313" key="2">
    <source>
        <dbReference type="Proteomes" id="UP000276985"/>
    </source>
</evidence>
<dbReference type="AlphaFoldDB" id="A0ABD7JZ32"/>
<gene>
    <name evidence="1" type="ORF">DY940_20945</name>
</gene>
<reference evidence="1 2" key="1">
    <citation type="submission" date="2018-12" db="EMBL/GenBank/DDBJ databases">
        <title>Pseudomonas aeruginosa Diversity Panel.</title>
        <authorList>
            <person name="Snesrud E."/>
            <person name="Mcgann P."/>
        </authorList>
    </citation>
    <scope>NUCLEOTIDE SEQUENCE [LARGE SCALE GENOMIC DNA]</scope>
    <source>
        <strain evidence="1 2">MRSN6241</strain>
    </source>
</reference>
<accession>A0ABD7JZ32</accession>
<proteinExistence type="predicted"/>
<evidence type="ECO:0000313" key="1">
    <source>
        <dbReference type="EMBL" id="RTS43528.1"/>
    </source>
</evidence>
<dbReference type="Proteomes" id="UP000276985">
    <property type="component" value="Unassembled WGS sequence"/>
</dbReference>
<name>A0ABD7JZ32_PSEAI</name>
<dbReference type="EMBL" id="RXTL01000027">
    <property type="protein sequence ID" value="RTS43528.1"/>
    <property type="molecule type" value="Genomic_DNA"/>
</dbReference>
<comment type="caution">
    <text evidence="1">The sequence shown here is derived from an EMBL/GenBank/DDBJ whole genome shotgun (WGS) entry which is preliminary data.</text>
</comment>
<evidence type="ECO:0008006" key="3">
    <source>
        <dbReference type="Google" id="ProtNLM"/>
    </source>
</evidence>